<dbReference type="GO" id="GO:0046872">
    <property type="term" value="F:metal ion binding"/>
    <property type="evidence" value="ECO:0007669"/>
    <property type="project" value="UniProtKB-KW"/>
</dbReference>
<evidence type="ECO:0000256" key="3">
    <source>
        <dbReference type="PIRSR" id="PIRSR602678-1"/>
    </source>
</evidence>
<reference evidence="4 5" key="1">
    <citation type="submission" date="2018-05" db="EMBL/GenBank/DDBJ databases">
        <title>Genomic Encyclopedia of Type Strains, Phase IV (KMG-IV): sequencing the most valuable type-strain genomes for metagenomic binning, comparative biology and taxonomic classification.</title>
        <authorList>
            <person name="Goeker M."/>
        </authorList>
    </citation>
    <scope>NUCLEOTIDE SEQUENCE [LARGE SCALE GENOMIC DNA]</scope>
    <source>
        <strain evidence="4 5">DSM 22440</strain>
    </source>
</reference>
<dbReference type="Proteomes" id="UP000247922">
    <property type="component" value="Unassembled WGS sequence"/>
</dbReference>
<evidence type="ECO:0000256" key="2">
    <source>
        <dbReference type="ARBA" id="ARBA00022112"/>
    </source>
</evidence>
<feature type="binding site" evidence="3">
    <location>
        <position position="229"/>
    </location>
    <ligand>
        <name>a divalent metal cation</name>
        <dbReference type="ChEBI" id="CHEBI:60240"/>
        <label>1</label>
    </ligand>
</feature>
<name>A0A2V3W993_9BACI</name>
<evidence type="ECO:0000313" key="5">
    <source>
        <dbReference type="Proteomes" id="UP000247922"/>
    </source>
</evidence>
<evidence type="ECO:0000256" key="1">
    <source>
        <dbReference type="ARBA" id="ARBA00006964"/>
    </source>
</evidence>
<dbReference type="SUPFAM" id="SSF102705">
    <property type="entry name" value="NIF3 (NGG1p interacting factor 3)-like"/>
    <property type="match status" value="1"/>
</dbReference>
<keyword evidence="5" id="KW-1185">Reference proteome</keyword>
<dbReference type="InterPro" id="IPR036069">
    <property type="entry name" value="DUF34/NIF3_sf"/>
</dbReference>
<dbReference type="Pfam" id="PF01784">
    <property type="entry name" value="DUF34_NIF3"/>
    <property type="match status" value="1"/>
</dbReference>
<accession>A0A2V3W993</accession>
<organism evidence="4 5">
    <name type="scientific">Streptohalobacillus salinus</name>
    <dbReference type="NCBI Taxonomy" id="621096"/>
    <lineage>
        <taxon>Bacteria</taxon>
        <taxon>Bacillati</taxon>
        <taxon>Bacillota</taxon>
        <taxon>Bacilli</taxon>
        <taxon>Bacillales</taxon>
        <taxon>Bacillaceae</taxon>
        <taxon>Streptohalobacillus</taxon>
    </lineage>
</organism>
<gene>
    <name evidence="4" type="ORF">DES38_10765</name>
</gene>
<dbReference type="AlphaFoldDB" id="A0A2V3W993"/>
<feature type="binding site" evidence="3">
    <location>
        <position position="225"/>
    </location>
    <ligand>
        <name>a divalent metal cation</name>
        <dbReference type="ChEBI" id="CHEBI:60240"/>
        <label>1</label>
    </ligand>
</feature>
<protein>
    <recommendedName>
        <fullName evidence="2">GTP cyclohydrolase 1 type 2 homolog</fullName>
    </recommendedName>
</protein>
<feature type="binding site" evidence="3">
    <location>
        <position position="61"/>
    </location>
    <ligand>
        <name>a divalent metal cation</name>
        <dbReference type="ChEBI" id="CHEBI:60240"/>
        <label>1</label>
    </ligand>
</feature>
<comment type="caution">
    <text evidence="4">The sequence shown here is derived from an EMBL/GenBank/DDBJ whole genome shotgun (WGS) entry which is preliminary data.</text>
</comment>
<proteinExistence type="inferred from homology"/>
<keyword evidence="3" id="KW-0479">Metal-binding</keyword>
<sequence length="261" mass="29585">MLVKDVLAFIKQDIVLTEATVDTLKYGDGLTVVKGIAVMFMPTLSALKEAVNKGCNMVLTHEGLYYSHWDQHPSTDALMLEKEAFIKAHDLQIFRFHDYIHQYQPDLITHGLVQALGWEDQLVEAHRETSVIELPDQRPLIEHLNEIKRKLGLGKLRYVGAPEQLVSRIAIFVGFRGNGATVIPAMTVHDCDTVIYGEGYEWETPEYIRDTQETNNKKAAIILGHRESETPGMRFFARSLQQQFPALTVAYIDAPSPFDFL</sequence>
<comment type="similarity">
    <text evidence="1">Belongs to the GTP cyclohydrolase I type 2/NIF3 family.</text>
</comment>
<dbReference type="RefSeq" id="WP_110251494.1">
    <property type="nucleotide sequence ID" value="NZ_QJJR01000007.1"/>
</dbReference>
<dbReference type="GO" id="GO:0016787">
    <property type="term" value="F:hydrolase activity"/>
    <property type="evidence" value="ECO:0007669"/>
    <property type="project" value="UniProtKB-KW"/>
</dbReference>
<dbReference type="InterPro" id="IPR002678">
    <property type="entry name" value="DUF34/NIF3"/>
</dbReference>
<dbReference type="Gene3D" id="3.40.1390.30">
    <property type="entry name" value="NIF3 (NGG1p interacting factor 3)-like"/>
    <property type="match status" value="2"/>
</dbReference>
<keyword evidence="4" id="KW-0378">Hydrolase</keyword>
<dbReference type="EMBL" id="QJJR01000007">
    <property type="protein sequence ID" value="PXW90933.1"/>
    <property type="molecule type" value="Genomic_DNA"/>
</dbReference>
<evidence type="ECO:0000313" key="4">
    <source>
        <dbReference type="EMBL" id="PXW90933.1"/>
    </source>
</evidence>